<organism evidence="1 2">
    <name type="scientific">Araneus ventricosus</name>
    <name type="common">Orbweaver spider</name>
    <name type="synonym">Epeira ventricosa</name>
    <dbReference type="NCBI Taxonomy" id="182803"/>
    <lineage>
        <taxon>Eukaryota</taxon>
        <taxon>Metazoa</taxon>
        <taxon>Ecdysozoa</taxon>
        <taxon>Arthropoda</taxon>
        <taxon>Chelicerata</taxon>
        <taxon>Arachnida</taxon>
        <taxon>Araneae</taxon>
        <taxon>Araneomorphae</taxon>
        <taxon>Entelegynae</taxon>
        <taxon>Araneoidea</taxon>
        <taxon>Araneidae</taxon>
        <taxon>Araneus</taxon>
    </lineage>
</organism>
<evidence type="ECO:0000313" key="1">
    <source>
        <dbReference type="EMBL" id="GBL85939.1"/>
    </source>
</evidence>
<protein>
    <submittedName>
        <fullName evidence="1">Uncharacterized protein</fullName>
    </submittedName>
</protein>
<accession>A0A4Y2B386</accession>
<evidence type="ECO:0000313" key="2">
    <source>
        <dbReference type="Proteomes" id="UP000499080"/>
    </source>
</evidence>
<dbReference type="AlphaFoldDB" id="A0A4Y2B386"/>
<sequence>MIILSQHSPNILSNHIISVAASVNAMNSASMVDRLMHFSLKVLHMIGAWSIKIICPPIDTRSSLQASKSESEKATILGLKQDKFNWQKEVDLTYPKSLNKPFQCSLPGLFC</sequence>
<keyword evidence="2" id="KW-1185">Reference proteome</keyword>
<proteinExistence type="predicted"/>
<dbReference type="EMBL" id="BGPR01000045">
    <property type="protein sequence ID" value="GBL85939.1"/>
    <property type="molecule type" value="Genomic_DNA"/>
</dbReference>
<comment type="caution">
    <text evidence="1">The sequence shown here is derived from an EMBL/GenBank/DDBJ whole genome shotgun (WGS) entry which is preliminary data.</text>
</comment>
<dbReference type="Proteomes" id="UP000499080">
    <property type="component" value="Unassembled WGS sequence"/>
</dbReference>
<reference evidence="1 2" key="1">
    <citation type="journal article" date="2019" name="Sci. Rep.">
        <title>Orb-weaving spider Araneus ventricosus genome elucidates the spidroin gene catalogue.</title>
        <authorList>
            <person name="Kono N."/>
            <person name="Nakamura H."/>
            <person name="Ohtoshi R."/>
            <person name="Moran D.A.P."/>
            <person name="Shinohara A."/>
            <person name="Yoshida Y."/>
            <person name="Fujiwara M."/>
            <person name="Mori M."/>
            <person name="Tomita M."/>
            <person name="Arakawa K."/>
        </authorList>
    </citation>
    <scope>NUCLEOTIDE SEQUENCE [LARGE SCALE GENOMIC DNA]</scope>
</reference>
<name>A0A4Y2B386_ARAVE</name>
<gene>
    <name evidence="1" type="ORF">AVEN_63245_1</name>
</gene>